<proteinExistence type="predicted"/>
<protein>
    <submittedName>
        <fullName evidence="1">Uncharacterized protein</fullName>
    </submittedName>
</protein>
<comment type="caution">
    <text evidence="1">The sequence shown here is derived from an EMBL/GenBank/DDBJ whole genome shotgun (WGS) entry which is preliminary data.</text>
</comment>
<keyword evidence="2" id="KW-1185">Reference proteome</keyword>
<dbReference type="EMBL" id="SHOA02000016">
    <property type="protein sequence ID" value="TDH68454.1"/>
    <property type="molecule type" value="Genomic_DNA"/>
</dbReference>
<organism evidence="1 2">
    <name type="scientific">Bremia lactucae</name>
    <name type="common">Lettuce downy mildew</name>
    <dbReference type="NCBI Taxonomy" id="4779"/>
    <lineage>
        <taxon>Eukaryota</taxon>
        <taxon>Sar</taxon>
        <taxon>Stramenopiles</taxon>
        <taxon>Oomycota</taxon>
        <taxon>Peronosporomycetes</taxon>
        <taxon>Peronosporales</taxon>
        <taxon>Peronosporaceae</taxon>
        <taxon>Bremia</taxon>
    </lineage>
</organism>
<accession>A0A976FL10</accession>
<dbReference type="RefSeq" id="XP_067817953.1">
    <property type="nucleotide sequence ID" value="XM_067960486.1"/>
</dbReference>
<dbReference type="Pfam" id="PF10198">
    <property type="entry name" value="Ada3"/>
    <property type="match status" value="1"/>
</dbReference>
<dbReference type="InterPro" id="IPR019340">
    <property type="entry name" value="Histone_AcTrfase_su3"/>
</dbReference>
<dbReference type="OrthoDB" id="124110at2759"/>
<dbReference type="KEGG" id="blac:94346157"/>
<name>A0A976FL10_BRELC</name>
<dbReference type="AlphaFoldDB" id="A0A976FL10"/>
<reference evidence="1 2" key="1">
    <citation type="journal article" date="2021" name="Genome Biol.">
        <title>AFLAP: assembly-free linkage analysis pipeline using k-mers from genome sequencing data.</title>
        <authorList>
            <person name="Fletcher K."/>
            <person name="Zhang L."/>
            <person name="Gil J."/>
            <person name="Han R."/>
            <person name="Cavanaugh K."/>
            <person name="Michelmore R."/>
        </authorList>
    </citation>
    <scope>NUCLEOTIDE SEQUENCE [LARGE SCALE GENOMIC DNA]</scope>
    <source>
        <strain evidence="1 2">SF5</strain>
    </source>
</reference>
<gene>
    <name evidence="1" type="ORF">CCR75_002389</name>
</gene>
<dbReference type="Proteomes" id="UP000294530">
    <property type="component" value="Unassembled WGS sequence"/>
</dbReference>
<evidence type="ECO:0000313" key="1">
    <source>
        <dbReference type="EMBL" id="TDH68454.1"/>
    </source>
</evidence>
<dbReference type="GeneID" id="94346157"/>
<sequence length="442" mass="49790">MSGQTSTRQEILLLNVPWLQHDQFPATKQVCSSHDGLVTSSKGTLIKVVQELKRGRASLDKQLAQLDSQLLAITDYLDGSSTSMFPPHMIVTVEDTSCIARKMAANAEGRRHFAIGKGAAVAVKFSGTPCTTTGLWKYLYAYSFLKPITPDDIEQCLALEDPNVFSSDMEFFNGALNTAKECERHEGIVSVQSVDDKFKEVPLIVRCWACAFYKTSAAVWHRLVASLCQLHSPLTSNAGDDFIYLQSDEDNIRNVMTESRAGMKWHASTDTWNPNGITRALRSIALLENSTTEDAMIFSICPRDDEVLEEIRSLQRQLCTCIKQANESKQKLRKLMDRTKPWLLNDKEAEDLTLKEYFHMLRTKKELAKKRKLRFKKLQRRQALRLGGGGGSGKPLSSDRQRVLLAKWWEVIVNKSTVAVAHCSDIGMRWHPIDLPGRRTAL</sequence>
<evidence type="ECO:0000313" key="2">
    <source>
        <dbReference type="Proteomes" id="UP000294530"/>
    </source>
</evidence>